<dbReference type="AlphaFoldDB" id="A0A9Q1K9B5"/>
<protein>
    <recommendedName>
        <fullName evidence="3">DUF4283 domain-containing protein</fullName>
    </recommendedName>
</protein>
<sequence length="192" mass="21818">MKAVLKNIWKVGKGLVVRELDRNLFKDKEYVLDEGPWAFDGNILLTKEWTAYDVPGIRQISSFVKFLGDKIGTSVDCKAAAMLGIDNSLWFRVNVDLSEFCYGYKRLGYVFKACDKIDLDIDESTGPGFELLHLNLIEGTLRSSYKRRRNFFWPFVTMRNLVEHDKGCFSRRKQLLVWGRGGGEGDTGGSGS</sequence>
<organism evidence="1 2">
    <name type="scientific">Carnegiea gigantea</name>
    <dbReference type="NCBI Taxonomy" id="171969"/>
    <lineage>
        <taxon>Eukaryota</taxon>
        <taxon>Viridiplantae</taxon>
        <taxon>Streptophyta</taxon>
        <taxon>Embryophyta</taxon>
        <taxon>Tracheophyta</taxon>
        <taxon>Spermatophyta</taxon>
        <taxon>Magnoliopsida</taxon>
        <taxon>eudicotyledons</taxon>
        <taxon>Gunneridae</taxon>
        <taxon>Pentapetalae</taxon>
        <taxon>Caryophyllales</taxon>
        <taxon>Cactineae</taxon>
        <taxon>Cactaceae</taxon>
        <taxon>Cactoideae</taxon>
        <taxon>Echinocereeae</taxon>
        <taxon>Carnegiea</taxon>
    </lineage>
</organism>
<dbReference type="OrthoDB" id="1938170at2759"/>
<evidence type="ECO:0000313" key="1">
    <source>
        <dbReference type="EMBL" id="KAJ8439042.1"/>
    </source>
</evidence>
<evidence type="ECO:0000313" key="2">
    <source>
        <dbReference type="Proteomes" id="UP001153076"/>
    </source>
</evidence>
<dbReference type="EMBL" id="JAKOGI010000232">
    <property type="protein sequence ID" value="KAJ8439042.1"/>
    <property type="molecule type" value="Genomic_DNA"/>
</dbReference>
<dbReference type="Proteomes" id="UP001153076">
    <property type="component" value="Unassembled WGS sequence"/>
</dbReference>
<evidence type="ECO:0008006" key="3">
    <source>
        <dbReference type="Google" id="ProtNLM"/>
    </source>
</evidence>
<keyword evidence="2" id="KW-1185">Reference proteome</keyword>
<proteinExistence type="predicted"/>
<comment type="caution">
    <text evidence="1">The sequence shown here is derived from an EMBL/GenBank/DDBJ whole genome shotgun (WGS) entry which is preliminary data.</text>
</comment>
<accession>A0A9Q1K9B5</accession>
<name>A0A9Q1K9B5_9CARY</name>
<reference evidence="1" key="1">
    <citation type="submission" date="2022-04" db="EMBL/GenBank/DDBJ databases">
        <title>Carnegiea gigantea Genome sequencing and assembly v2.</title>
        <authorList>
            <person name="Copetti D."/>
            <person name="Sanderson M.J."/>
            <person name="Burquez A."/>
            <person name="Wojciechowski M.F."/>
        </authorList>
    </citation>
    <scope>NUCLEOTIDE SEQUENCE</scope>
    <source>
        <strain evidence="1">SGP5-SGP5p</strain>
        <tissue evidence="1">Aerial part</tissue>
    </source>
</reference>
<gene>
    <name evidence="1" type="ORF">Cgig2_014462</name>
</gene>